<dbReference type="PANTHER" id="PTHR43625">
    <property type="entry name" value="AFLATOXIN B1 ALDEHYDE REDUCTASE"/>
    <property type="match status" value="1"/>
</dbReference>
<dbReference type="PANTHER" id="PTHR43625:SF40">
    <property type="entry name" value="ALDO-KETO REDUCTASE YAKC [NADP(+)]"/>
    <property type="match status" value="1"/>
</dbReference>
<dbReference type="CDD" id="cd19088">
    <property type="entry name" value="AKR_AKR13B1"/>
    <property type="match status" value="1"/>
</dbReference>
<dbReference type="GO" id="GO:0016491">
    <property type="term" value="F:oxidoreductase activity"/>
    <property type="evidence" value="ECO:0007669"/>
    <property type="project" value="UniProtKB-KW"/>
</dbReference>
<dbReference type="InterPro" id="IPR023210">
    <property type="entry name" value="NADP_OxRdtase_dom"/>
</dbReference>
<proteinExistence type="predicted"/>
<keyword evidence="1" id="KW-0560">Oxidoreductase</keyword>
<dbReference type="InterPro" id="IPR036812">
    <property type="entry name" value="NAD(P)_OxRdtase_dom_sf"/>
</dbReference>
<accession>A0A6J6IN83</accession>
<dbReference type="GO" id="GO:0005737">
    <property type="term" value="C:cytoplasm"/>
    <property type="evidence" value="ECO:0007669"/>
    <property type="project" value="TreeGrafter"/>
</dbReference>
<dbReference type="Pfam" id="PF00248">
    <property type="entry name" value="Aldo_ket_red"/>
    <property type="match status" value="1"/>
</dbReference>
<gene>
    <name evidence="3" type="ORF">UFOPK1909_00883</name>
</gene>
<dbReference type="PRINTS" id="PR00069">
    <property type="entry name" value="ALDKETRDTASE"/>
</dbReference>
<evidence type="ECO:0000259" key="2">
    <source>
        <dbReference type="Pfam" id="PF00248"/>
    </source>
</evidence>
<protein>
    <submittedName>
        <fullName evidence="3">Unannotated protein</fullName>
    </submittedName>
</protein>
<name>A0A6J6IN83_9ZZZZ</name>
<organism evidence="3">
    <name type="scientific">freshwater metagenome</name>
    <dbReference type="NCBI Taxonomy" id="449393"/>
    <lineage>
        <taxon>unclassified sequences</taxon>
        <taxon>metagenomes</taxon>
        <taxon>ecological metagenomes</taxon>
    </lineage>
</organism>
<sequence>MAFAKRNIGTLSVSPIGLGGARWSMAPGANFEDGIAALNAGVDAGITFVDTALRYTITNEENHNERLIAGAVAKHGWHSDTQPSEIVIATKGGHFGAGRIGQYDTSPQAIKAHCESSLQALGVDSIDLYYLHWPREEEVSISETMKAFEDLRQEGKIKNVGVSNFDKRQLDEALSVAQVKAVQNHFNPSHQPVEEHELIAYTQSLGIAYVPYSPLGGTFPPSPLNIKSPRLEELAKSLGVTVAVLILDWHLNLSPNIIPLVGSTRAQSVIESAKVLSVDVPIEVTQEVAKIYSEN</sequence>
<dbReference type="PROSITE" id="PS00062">
    <property type="entry name" value="ALDOKETO_REDUCTASE_2"/>
    <property type="match status" value="1"/>
</dbReference>
<dbReference type="InterPro" id="IPR020471">
    <property type="entry name" value="AKR"/>
</dbReference>
<feature type="domain" description="NADP-dependent oxidoreductase" evidence="2">
    <location>
        <begin position="15"/>
        <end position="292"/>
    </location>
</feature>
<dbReference type="Gene3D" id="3.20.20.100">
    <property type="entry name" value="NADP-dependent oxidoreductase domain"/>
    <property type="match status" value="1"/>
</dbReference>
<dbReference type="AlphaFoldDB" id="A0A6J6IN83"/>
<evidence type="ECO:0000256" key="1">
    <source>
        <dbReference type="ARBA" id="ARBA00023002"/>
    </source>
</evidence>
<evidence type="ECO:0000313" key="3">
    <source>
        <dbReference type="EMBL" id="CAB4625944.1"/>
    </source>
</evidence>
<reference evidence="3" key="1">
    <citation type="submission" date="2020-05" db="EMBL/GenBank/DDBJ databases">
        <authorList>
            <person name="Chiriac C."/>
            <person name="Salcher M."/>
            <person name="Ghai R."/>
            <person name="Kavagutti S V."/>
        </authorList>
    </citation>
    <scope>NUCLEOTIDE SEQUENCE</scope>
</reference>
<dbReference type="InterPro" id="IPR050791">
    <property type="entry name" value="Aldo-Keto_reductase"/>
</dbReference>
<dbReference type="InterPro" id="IPR018170">
    <property type="entry name" value="Aldo/ket_reductase_CS"/>
</dbReference>
<dbReference type="SUPFAM" id="SSF51430">
    <property type="entry name" value="NAD(P)-linked oxidoreductase"/>
    <property type="match status" value="1"/>
</dbReference>
<dbReference type="EMBL" id="CAEZVD010000109">
    <property type="protein sequence ID" value="CAB4625944.1"/>
    <property type="molecule type" value="Genomic_DNA"/>
</dbReference>